<dbReference type="Proteomes" id="UP000755577">
    <property type="component" value="Unassembled WGS sequence"/>
</dbReference>
<keyword evidence="4" id="KW-1185">Reference proteome</keyword>
<dbReference type="NCBIfam" id="NF033857">
    <property type="entry name" value="BPSL0067_fam"/>
    <property type="match status" value="1"/>
</dbReference>
<dbReference type="EMBL" id="CABVLY010000016">
    <property type="protein sequence ID" value="VVU51336.1"/>
    <property type="molecule type" value="Genomic_DNA"/>
</dbReference>
<reference evidence="2 3" key="1">
    <citation type="submission" date="2019-09" db="EMBL/GenBank/DDBJ databases">
        <authorList>
            <person name="Depoorter E."/>
        </authorList>
    </citation>
    <scope>NUCLEOTIDE SEQUENCE [LARGE SCALE GENOMIC DNA]</scope>
    <source>
        <strain evidence="2">LMG 20980</strain>
    </source>
</reference>
<dbReference type="InterPro" id="IPR047746">
    <property type="entry name" value="Dae2/Tae2-like"/>
</dbReference>
<dbReference type="Proteomes" id="UP000494201">
    <property type="component" value="Unassembled WGS sequence"/>
</dbReference>
<evidence type="ECO:0000313" key="3">
    <source>
        <dbReference type="Proteomes" id="UP000494201"/>
    </source>
</evidence>
<name>A0A6P2GDJ1_9BURK</name>
<accession>A0A6P2GDJ1</accession>
<reference evidence="1 4" key="2">
    <citation type="submission" date="2021-02" db="EMBL/GenBank/DDBJ databases">
        <title>Draft genome of the type strains Burkholderia anthina DSM16086.</title>
        <authorList>
            <person name="Hertel R."/>
            <person name="Meissner J."/>
            <person name="Poehlein A."/>
            <person name="Daniel R."/>
            <person name="Commichau F.M."/>
        </authorList>
    </citation>
    <scope>NUCLEOTIDE SEQUENCE [LARGE SCALE GENOMIC DNA]</scope>
    <source>
        <strain evidence="1 4">DSM 16086</strain>
    </source>
</reference>
<protein>
    <submittedName>
        <fullName evidence="1">BPSL0067 family protein</fullName>
    </submittedName>
</protein>
<gene>
    <name evidence="2" type="ORF">BAN20980_04058</name>
    <name evidence="1" type="ORF">JQK92_05925</name>
</gene>
<evidence type="ECO:0000313" key="4">
    <source>
        <dbReference type="Proteomes" id="UP000755577"/>
    </source>
</evidence>
<dbReference type="GeneID" id="300401823"/>
<evidence type="ECO:0000313" key="1">
    <source>
        <dbReference type="EMBL" id="MBM2765964.1"/>
    </source>
</evidence>
<organism evidence="2 3">
    <name type="scientific">Burkholderia anthina</name>
    <dbReference type="NCBI Taxonomy" id="179879"/>
    <lineage>
        <taxon>Bacteria</taxon>
        <taxon>Pseudomonadati</taxon>
        <taxon>Pseudomonadota</taxon>
        <taxon>Betaproteobacteria</taxon>
        <taxon>Burkholderiales</taxon>
        <taxon>Burkholderiaceae</taxon>
        <taxon>Burkholderia</taxon>
        <taxon>Burkholderia cepacia complex</taxon>
    </lineage>
</organism>
<evidence type="ECO:0000313" key="2">
    <source>
        <dbReference type="EMBL" id="VVU51336.1"/>
    </source>
</evidence>
<dbReference type="EMBL" id="JAFCIQ010000003">
    <property type="protein sequence ID" value="MBM2765964.1"/>
    <property type="molecule type" value="Genomic_DNA"/>
</dbReference>
<dbReference type="RefSeq" id="WP_203368124.1">
    <property type="nucleotide sequence ID" value="NZ_CABVLY010000016.1"/>
</dbReference>
<proteinExistence type="predicted"/>
<dbReference type="AlphaFoldDB" id="A0A6P2GDJ1"/>
<sequence>MAHVHEKAAELVGQQLAGGGVCAQERHCNVRERSLPGRSHGNHAAFYPGQDVRGIHVVEQWCSLKAFREEAFRSRARTKTAVVSVVK</sequence>